<gene>
    <name evidence="2" type="ORF">G3563_28380</name>
</gene>
<dbReference type="Pfam" id="PF10396">
    <property type="entry name" value="TrmE_N"/>
    <property type="match status" value="1"/>
</dbReference>
<dbReference type="EMBL" id="JAAHTE010000542">
    <property type="protein sequence ID" value="NEU02900.1"/>
    <property type="molecule type" value="Genomic_DNA"/>
</dbReference>
<comment type="caution">
    <text evidence="2">The sequence shown here is derived from an EMBL/GenBank/DDBJ whole genome shotgun (WGS) entry which is preliminary data.</text>
</comment>
<dbReference type="InterPro" id="IPR027266">
    <property type="entry name" value="TrmE/GcvT-like"/>
</dbReference>
<feature type="non-terminal residue" evidence="2">
    <location>
        <position position="34"/>
    </location>
</feature>
<organism evidence="2">
    <name type="scientific">Escherichia coli</name>
    <dbReference type="NCBI Taxonomy" id="562"/>
    <lineage>
        <taxon>Bacteria</taxon>
        <taxon>Pseudomonadati</taxon>
        <taxon>Pseudomonadota</taxon>
        <taxon>Gammaproteobacteria</taxon>
        <taxon>Enterobacterales</taxon>
        <taxon>Enterobacteriaceae</taxon>
        <taxon>Escherichia</taxon>
    </lineage>
</organism>
<sequence length="34" mass="3517">MDTIAAISTPMGEGAIAIVRLSGPEAIQIADKIY</sequence>
<accession>A0A6D1AE14</accession>
<evidence type="ECO:0000313" key="2">
    <source>
        <dbReference type="EMBL" id="NEU02900.1"/>
    </source>
</evidence>
<reference evidence="2" key="1">
    <citation type="submission" date="2020-02" db="EMBL/GenBank/DDBJ databases">
        <title>Investigating the Use of Bacteriophages as New Decolonization Strategy for Intestinal Carriage of CTX-M-15-producing ST131 Escherichia coli: an In Vitro Continuous Culture System Model.</title>
        <authorList>
            <person name="Bernasconi O.J."/>
            <person name="Campos-Madueno E.I."/>
            <person name="Dona V."/>
            <person name="Perreten V."/>
            <person name="Carattoli A."/>
            <person name="Endimiani A."/>
        </authorList>
    </citation>
    <scope>NUCLEOTIDE SEQUENCE</scope>
    <source>
        <strain evidence="2">4901.28</strain>
    </source>
</reference>
<dbReference type="SUPFAM" id="SSF103025">
    <property type="entry name" value="Folate-binding domain"/>
    <property type="match status" value="1"/>
</dbReference>
<feature type="domain" description="GTP-binding protein TrmE N-terminal" evidence="1">
    <location>
        <begin position="3"/>
        <end position="33"/>
    </location>
</feature>
<dbReference type="AlphaFoldDB" id="A0A6D1AE14"/>
<name>A0A6D1AE14_ECOLX</name>
<protein>
    <recommendedName>
        <fullName evidence="1">GTP-binding protein TrmE N-terminal domain-containing protein</fullName>
    </recommendedName>
</protein>
<proteinExistence type="predicted"/>
<dbReference type="Gene3D" id="3.30.1360.120">
    <property type="entry name" value="Probable tRNA modification gtpase trme, domain 1"/>
    <property type="match status" value="1"/>
</dbReference>
<dbReference type="InterPro" id="IPR018948">
    <property type="entry name" value="GTP-bd_TrmE_N"/>
</dbReference>
<evidence type="ECO:0000259" key="1">
    <source>
        <dbReference type="Pfam" id="PF10396"/>
    </source>
</evidence>